<proteinExistence type="predicted"/>
<dbReference type="EMBL" id="NTGA01000062">
    <property type="protein sequence ID" value="PAY21716.1"/>
    <property type="molecule type" value="Genomic_DNA"/>
</dbReference>
<organism evidence="1 2">
    <name type="scientific">Dietzia natronolimnaea</name>
    <dbReference type="NCBI Taxonomy" id="161920"/>
    <lineage>
        <taxon>Bacteria</taxon>
        <taxon>Bacillati</taxon>
        <taxon>Actinomycetota</taxon>
        <taxon>Actinomycetes</taxon>
        <taxon>Mycobacteriales</taxon>
        <taxon>Dietziaceae</taxon>
        <taxon>Dietzia</taxon>
    </lineage>
</organism>
<evidence type="ECO:0000313" key="1">
    <source>
        <dbReference type="EMBL" id="PAY21716.1"/>
    </source>
</evidence>
<keyword evidence="2" id="KW-1185">Reference proteome</keyword>
<accession>A0A2A2WKH7</accession>
<gene>
    <name evidence="1" type="ORF">CEY15_17460</name>
</gene>
<evidence type="ECO:0000313" key="2">
    <source>
        <dbReference type="Proteomes" id="UP000218810"/>
    </source>
</evidence>
<comment type="caution">
    <text evidence="1">The sequence shown here is derived from an EMBL/GenBank/DDBJ whole genome shotgun (WGS) entry which is preliminary data.</text>
</comment>
<dbReference type="AlphaFoldDB" id="A0A2A2WKH7"/>
<name>A0A2A2WKH7_9ACTN</name>
<sequence length="254" mass="27245">MTGEVTVCANTGLALLPAGGQSVYRLAKPSYGVLNPPARGVSSSEDRAGWNRFDLPGEQTIYCASSAEGAYGELLGALKVGGPYRAQEYLDDPGADDLYALIARDWNDLGVRPPGVVDIHWLYAHRLYTVTLPASGWFVEIEHARTITYLASHIPLSLWERGIDEITVAQTRSGDRHLTTELAATLAAAPLVGRTQALGIHYFSKHGTHWSCWAVWLRDGVAGALDAGPGQPVAPPADNAALAAVLDIYNLTVR</sequence>
<dbReference type="Proteomes" id="UP000218810">
    <property type="component" value="Unassembled WGS sequence"/>
</dbReference>
<dbReference type="RefSeq" id="WP_095719472.1">
    <property type="nucleotide sequence ID" value="NZ_NTGA01000062.1"/>
</dbReference>
<reference evidence="2" key="1">
    <citation type="submission" date="2017-09" db="EMBL/GenBank/DDBJ databases">
        <authorList>
            <person name="Zhang Y."/>
            <person name="Huang X."/>
            <person name="Liu J."/>
            <person name="Lu L."/>
            <person name="Peng K."/>
        </authorList>
    </citation>
    <scope>NUCLEOTIDE SEQUENCE [LARGE SCALE GENOMIC DNA]</scope>
    <source>
        <strain evidence="2">S-XJ-1</strain>
    </source>
</reference>
<protein>
    <submittedName>
        <fullName evidence="1">Uncharacterized protein</fullName>
    </submittedName>
</protein>